<feature type="transmembrane region" description="Helical" evidence="1">
    <location>
        <begin position="37"/>
        <end position="56"/>
    </location>
</feature>
<keyword evidence="1" id="KW-0812">Transmembrane</keyword>
<feature type="transmembrane region" description="Helical" evidence="1">
    <location>
        <begin position="7"/>
        <end position="25"/>
    </location>
</feature>
<protein>
    <submittedName>
        <fullName evidence="2">Uncharacterized protein</fullName>
    </submittedName>
</protein>
<organism evidence="2 3">
    <name type="scientific">Cystobacter fuscus</name>
    <dbReference type="NCBI Taxonomy" id="43"/>
    <lineage>
        <taxon>Bacteria</taxon>
        <taxon>Pseudomonadati</taxon>
        <taxon>Myxococcota</taxon>
        <taxon>Myxococcia</taxon>
        <taxon>Myxococcales</taxon>
        <taxon>Cystobacterineae</taxon>
        <taxon>Archangiaceae</taxon>
        <taxon>Cystobacter</taxon>
    </lineage>
</organism>
<dbReference type="AlphaFoldDB" id="A0A250IXD3"/>
<dbReference type="Proteomes" id="UP000217257">
    <property type="component" value="Chromosome"/>
</dbReference>
<dbReference type="Gene3D" id="1.25.40.10">
    <property type="entry name" value="Tetratricopeptide repeat domain"/>
    <property type="match status" value="1"/>
</dbReference>
<accession>A0A250IXD3</accession>
<evidence type="ECO:0000256" key="1">
    <source>
        <dbReference type="SAM" id="Phobius"/>
    </source>
</evidence>
<name>A0A250IXD3_9BACT</name>
<dbReference type="EMBL" id="CP022098">
    <property type="protein sequence ID" value="ATB35892.1"/>
    <property type="molecule type" value="Genomic_DNA"/>
</dbReference>
<gene>
    <name evidence="2" type="ORF">CYFUS_001306</name>
</gene>
<sequence length="260" mass="28579">MPSWMRTIALWVLLIVLYVAFYAFFRQPGEPLPDLSGWIPVALVVGGAVVVGVFLGNRVQKGWRLNAEGSDLLSRGRIAAALEKFELARPLLKNQGQGIIPFNVGVCHLGLWHLDAAARDFTTAQDIKELPASIRKHIPVRLALISALQGALGVAEKRLAEARALDAEEPLVVVTQAVITCRREDWAQTRTLLEGPATHVLGGPLRGLRDALLSWSVEQLSGERRYVDPITVFGEASTDKLRESWPALVNFLLERARQAA</sequence>
<dbReference type="InterPro" id="IPR011990">
    <property type="entry name" value="TPR-like_helical_dom_sf"/>
</dbReference>
<dbReference type="KEGG" id="cfus:CYFUS_001306"/>
<proteinExistence type="predicted"/>
<keyword evidence="1" id="KW-0472">Membrane</keyword>
<dbReference type="SUPFAM" id="SSF48452">
    <property type="entry name" value="TPR-like"/>
    <property type="match status" value="1"/>
</dbReference>
<dbReference type="RefSeq" id="WP_157758279.1">
    <property type="nucleotide sequence ID" value="NZ_CP022098.1"/>
</dbReference>
<evidence type="ECO:0000313" key="2">
    <source>
        <dbReference type="EMBL" id="ATB35892.1"/>
    </source>
</evidence>
<evidence type="ECO:0000313" key="3">
    <source>
        <dbReference type="Proteomes" id="UP000217257"/>
    </source>
</evidence>
<reference evidence="2 3" key="1">
    <citation type="submission" date="2017-06" db="EMBL/GenBank/DDBJ databases">
        <title>Sequencing and comparative analysis of myxobacterial genomes.</title>
        <authorList>
            <person name="Rupp O."/>
            <person name="Goesmann A."/>
            <person name="Sogaard-Andersen L."/>
        </authorList>
    </citation>
    <scope>NUCLEOTIDE SEQUENCE [LARGE SCALE GENOMIC DNA]</scope>
    <source>
        <strain evidence="2 3">DSM 52655</strain>
    </source>
</reference>
<keyword evidence="1" id="KW-1133">Transmembrane helix</keyword>